<comment type="similarity">
    <text evidence="6 10 11">Belongs to the ribulose-phosphate 3-epimerase family.</text>
</comment>
<dbReference type="SUPFAM" id="SSF51366">
    <property type="entry name" value="Ribulose-phoshate binding barrel"/>
    <property type="match status" value="1"/>
</dbReference>
<dbReference type="GO" id="GO:0046872">
    <property type="term" value="F:metal ion binding"/>
    <property type="evidence" value="ECO:0007669"/>
    <property type="project" value="UniProtKB-UniRule"/>
</dbReference>
<proteinExistence type="inferred from homology"/>
<dbReference type="InterPro" id="IPR013785">
    <property type="entry name" value="Aldolase_TIM"/>
</dbReference>
<dbReference type="GO" id="GO:0019323">
    <property type="term" value="P:pentose catabolic process"/>
    <property type="evidence" value="ECO:0007669"/>
    <property type="project" value="UniProtKB-UniRule"/>
</dbReference>
<evidence type="ECO:0000256" key="13">
    <source>
        <dbReference type="PIRSR" id="PIRSR001461-2"/>
    </source>
</evidence>
<evidence type="ECO:0000256" key="5">
    <source>
        <dbReference type="ARBA" id="ARBA00001954"/>
    </source>
</evidence>
<comment type="cofactor">
    <cofactor evidence="4">
        <name>Zn(2+)</name>
        <dbReference type="ChEBI" id="CHEBI:29105"/>
    </cofactor>
</comment>
<feature type="binding site" evidence="10 14">
    <location>
        <begin position="153"/>
        <end position="156"/>
    </location>
    <ligand>
        <name>substrate</name>
    </ligand>
</feature>
<comment type="catalytic activity">
    <reaction evidence="1 10 11">
        <text>D-ribulose 5-phosphate = D-xylulose 5-phosphate</text>
        <dbReference type="Rhea" id="RHEA:13677"/>
        <dbReference type="ChEBI" id="CHEBI:57737"/>
        <dbReference type="ChEBI" id="CHEBI:58121"/>
        <dbReference type="EC" id="5.1.3.1"/>
    </reaction>
</comment>
<comment type="cofactor">
    <cofactor evidence="5">
        <name>Fe(2+)</name>
        <dbReference type="ChEBI" id="CHEBI:29033"/>
    </cofactor>
</comment>
<evidence type="ECO:0000256" key="8">
    <source>
        <dbReference type="ARBA" id="ARBA00022723"/>
    </source>
</evidence>
<dbReference type="EMBL" id="CP059404">
    <property type="protein sequence ID" value="QNE89615.1"/>
    <property type="molecule type" value="Genomic_DNA"/>
</dbReference>
<dbReference type="GO" id="GO:0004750">
    <property type="term" value="F:D-ribulose-phosphate 3-epimerase activity"/>
    <property type="evidence" value="ECO:0007669"/>
    <property type="project" value="UniProtKB-UniRule"/>
</dbReference>
<dbReference type="NCBIfam" id="NF004076">
    <property type="entry name" value="PRK05581.1-4"/>
    <property type="match status" value="1"/>
</dbReference>
<keyword evidence="13" id="KW-0862">Zinc</keyword>
<organism evidence="15 16">
    <name type="scientific">Corynebacterium incognita</name>
    <dbReference type="NCBI Taxonomy" id="2754725"/>
    <lineage>
        <taxon>Bacteria</taxon>
        <taxon>Bacillati</taxon>
        <taxon>Actinomycetota</taxon>
        <taxon>Actinomycetes</taxon>
        <taxon>Mycobacteriales</taxon>
        <taxon>Corynebacteriaceae</taxon>
        <taxon>Corynebacterium</taxon>
    </lineage>
</organism>
<evidence type="ECO:0000256" key="10">
    <source>
        <dbReference type="HAMAP-Rule" id="MF_02227"/>
    </source>
</evidence>
<dbReference type="InterPro" id="IPR026019">
    <property type="entry name" value="Ribul_P_3_epim"/>
</dbReference>
<feature type="binding site" evidence="10">
    <location>
        <begin position="186"/>
        <end position="188"/>
    </location>
    <ligand>
        <name>substrate</name>
    </ligand>
</feature>
<dbReference type="Gene3D" id="3.20.20.70">
    <property type="entry name" value="Aldolase class I"/>
    <property type="match status" value="1"/>
</dbReference>
<evidence type="ECO:0000313" key="15">
    <source>
        <dbReference type="EMBL" id="QNE89615.1"/>
    </source>
</evidence>
<dbReference type="HAMAP" id="MF_02227">
    <property type="entry name" value="RPE"/>
    <property type="match status" value="1"/>
</dbReference>
<dbReference type="CDD" id="cd00429">
    <property type="entry name" value="RPE"/>
    <property type="match status" value="1"/>
</dbReference>
<evidence type="ECO:0000256" key="2">
    <source>
        <dbReference type="ARBA" id="ARBA00001936"/>
    </source>
</evidence>
<evidence type="ECO:0000256" key="11">
    <source>
        <dbReference type="PIRNR" id="PIRNR001461"/>
    </source>
</evidence>
<dbReference type="InterPro" id="IPR000056">
    <property type="entry name" value="Ribul_P_3_epim-like"/>
</dbReference>
<feature type="binding site" evidence="10 14">
    <location>
        <position position="74"/>
    </location>
    <ligand>
        <name>substrate</name>
    </ligand>
</feature>
<feature type="binding site" evidence="10 13">
    <location>
        <position position="41"/>
    </location>
    <ligand>
        <name>a divalent metal cation</name>
        <dbReference type="ChEBI" id="CHEBI:60240"/>
    </ligand>
</feature>
<keyword evidence="13" id="KW-0170">Cobalt</keyword>
<accession>A0A7G7CPU9</accession>
<dbReference type="GO" id="GO:0006098">
    <property type="term" value="P:pentose-phosphate shunt"/>
    <property type="evidence" value="ECO:0007669"/>
    <property type="project" value="UniProtKB-UniRule"/>
</dbReference>
<dbReference type="FunFam" id="3.20.20.70:FF:000004">
    <property type="entry name" value="Ribulose-phosphate 3-epimerase"/>
    <property type="match status" value="1"/>
</dbReference>
<dbReference type="PIRSF" id="PIRSF001461">
    <property type="entry name" value="RPE"/>
    <property type="match status" value="1"/>
</dbReference>
<evidence type="ECO:0000256" key="6">
    <source>
        <dbReference type="ARBA" id="ARBA00009541"/>
    </source>
</evidence>
<feature type="binding site" evidence="10 14">
    <location>
        <position position="18"/>
    </location>
    <ligand>
        <name>substrate</name>
    </ligand>
</feature>
<name>A0A7G7CPU9_9CORY</name>
<sequence>MTDMTVSPAPSSPIIAPSVLAADFSQLGKEVAAVAGGDWLHVDIMDGHFVPNLSFGPDVTATIKRVTDLELDVHLMIEEPEKWVERYVEAGADCVIFHVEAVADKDAVVALCRTLRGLGVRAGISVKPATSVEEYLDILGEVDLLLVMSVEPGFGGQSFMPEMLEKVKTLRAAIDAGQHSTVIEIDGGISADTIADAAAAGCDAFVAGSAVFKQEDKAAYIDRLRSLAAAAQSQGQQ</sequence>
<protein>
    <recommendedName>
        <fullName evidence="7 10">Ribulose-phosphate 3-epimerase</fullName>
        <ecNumber evidence="7 10">5.1.3.1</ecNumber>
    </recommendedName>
</protein>
<feature type="binding site" evidence="10 14">
    <location>
        <begin position="208"/>
        <end position="209"/>
    </location>
    <ligand>
        <name>substrate</name>
    </ligand>
</feature>
<dbReference type="NCBIfam" id="TIGR01163">
    <property type="entry name" value="rpe"/>
    <property type="match status" value="1"/>
</dbReference>
<feature type="binding site" evidence="10 13">
    <location>
        <position position="43"/>
    </location>
    <ligand>
        <name>a divalent metal cation</name>
        <dbReference type="ChEBI" id="CHEBI:60240"/>
    </ligand>
</feature>
<comment type="function">
    <text evidence="10">Catalyzes the reversible epimerization of D-ribulose 5-phosphate to D-xylulose 5-phosphate.</text>
</comment>
<dbReference type="PROSITE" id="PS01086">
    <property type="entry name" value="RIBUL_P_3_EPIMER_2"/>
    <property type="match status" value="1"/>
</dbReference>
<evidence type="ECO:0000256" key="14">
    <source>
        <dbReference type="PIRSR" id="PIRSR001461-3"/>
    </source>
</evidence>
<dbReference type="PROSITE" id="PS01085">
    <property type="entry name" value="RIBUL_P_3_EPIMER_1"/>
    <property type="match status" value="1"/>
</dbReference>
<evidence type="ECO:0000256" key="9">
    <source>
        <dbReference type="ARBA" id="ARBA00023235"/>
    </source>
</evidence>
<evidence type="ECO:0000313" key="16">
    <source>
        <dbReference type="Proteomes" id="UP000515743"/>
    </source>
</evidence>
<dbReference type="RefSeq" id="WP_185175989.1">
    <property type="nucleotide sequence ID" value="NZ_CP059404.1"/>
</dbReference>
<gene>
    <name evidence="10 15" type="primary">rpe</name>
    <name evidence="15" type="ORF">H0194_00640</name>
</gene>
<dbReference type="KEGG" id="cik:H0194_00640"/>
<comment type="cofactor">
    <cofactor evidence="2">
        <name>Mn(2+)</name>
        <dbReference type="ChEBI" id="CHEBI:29035"/>
    </cofactor>
</comment>
<keyword evidence="13" id="KW-0464">Manganese</keyword>
<dbReference type="AlphaFoldDB" id="A0A7G7CPU9"/>
<comment type="cofactor">
    <cofactor evidence="3">
        <name>Co(2+)</name>
        <dbReference type="ChEBI" id="CHEBI:48828"/>
    </cofactor>
</comment>
<keyword evidence="9 10" id="KW-0413">Isomerase</keyword>
<dbReference type="Proteomes" id="UP000515743">
    <property type="component" value="Chromosome"/>
</dbReference>
<evidence type="ECO:0000256" key="4">
    <source>
        <dbReference type="ARBA" id="ARBA00001947"/>
    </source>
</evidence>
<feature type="binding site" evidence="14">
    <location>
        <position position="188"/>
    </location>
    <ligand>
        <name>substrate</name>
    </ligand>
</feature>
<dbReference type="EC" id="5.1.3.1" evidence="7 10"/>
<dbReference type="InterPro" id="IPR011060">
    <property type="entry name" value="RibuloseP-bd_barrel"/>
</dbReference>
<feature type="active site" description="Proton acceptor" evidence="10 12">
    <location>
        <position position="43"/>
    </location>
</feature>
<feature type="binding site" evidence="10 13">
    <location>
        <position position="186"/>
    </location>
    <ligand>
        <name>a divalent metal cation</name>
        <dbReference type="ChEBI" id="CHEBI:60240"/>
    </ligand>
</feature>
<dbReference type="PANTHER" id="PTHR11749">
    <property type="entry name" value="RIBULOSE-5-PHOSPHATE-3-EPIMERASE"/>
    <property type="match status" value="1"/>
</dbReference>
<keyword evidence="16" id="KW-1185">Reference proteome</keyword>
<feature type="active site" description="Proton donor" evidence="10 12">
    <location>
        <position position="186"/>
    </location>
</feature>
<evidence type="ECO:0000256" key="7">
    <source>
        <dbReference type="ARBA" id="ARBA00013188"/>
    </source>
</evidence>
<evidence type="ECO:0000256" key="3">
    <source>
        <dbReference type="ARBA" id="ARBA00001941"/>
    </source>
</evidence>
<feature type="binding site" evidence="10 13">
    <location>
        <position position="74"/>
    </location>
    <ligand>
        <name>a divalent metal cation</name>
        <dbReference type="ChEBI" id="CHEBI:60240"/>
    </ligand>
</feature>
<evidence type="ECO:0000256" key="1">
    <source>
        <dbReference type="ARBA" id="ARBA00001782"/>
    </source>
</evidence>
<evidence type="ECO:0000256" key="12">
    <source>
        <dbReference type="PIRSR" id="PIRSR001461-1"/>
    </source>
</evidence>
<keyword evidence="10 11" id="KW-0119">Carbohydrate metabolism</keyword>
<reference evidence="15 16" key="1">
    <citation type="submission" date="2020-07" db="EMBL/GenBank/DDBJ databases">
        <title>Complete genome and description of Corynebacterium incognita strain Marseille-Q3630 sp. nov.</title>
        <authorList>
            <person name="Boxberger M."/>
        </authorList>
    </citation>
    <scope>NUCLEOTIDE SEQUENCE [LARGE SCALE GENOMIC DNA]</scope>
    <source>
        <strain evidence="15 16">Marseille-Q3630</strain>
    </source>
</reference>
<dbReference type="GO" id="GO:0005737">
    <property type="term" value="C:cytoplasm"/>
    <property type="evidence" value="ECO:0007669"/>
    <property type="project" value="UniProtKB-ARBA"/>
</dbReference>
<dbReference type="Pfam" id="PF00834">
    <property type="entry name" value="Ribul_P_3_epim"/>
    <property type="match status" value="1"/>
</dbReference>
<comment type="cofactor">
    <cofactor evidence="10 13">
        <name>a divalent metal cation</name>
        <dbReference type="ChEBI" id="CHEBI:60240"/>
    </cofactor>
    <text evidence="10 13">Binds 1 divalent metal cation per subunit.</text>
</comment>
<comment type="pathway">
    <text evidence="10">Carbohydrate degradation.</text>
</comment>
<keyword evidence="8 10" id="KW-0479">Metal-binding</keyword>